<dbReference type="PANTHER" id="PTHR44520:SF2">
    <property type="entry name" value="RESPONSE REGULATOR RCP1"/>
    <property type="match status" value="1"/>
</dbReference>
<feature type="modified residue" description="4-aspartylphosphate" evidence="1">
    <location>
        <position position="59"/>
    </location>
</feature>
<dbReference type="RefSeq" id="WP_115829582.1">
    <property type="nucleotide sequence ID" value="NZ_QNUL01000002.1"/>
</dbReference>
<dbReference type="GO" id="GO:0000160">
    <property type="term" value="P:phosphorelay signal transduction system"/>
    <property type="evidence" value="ECO:0007669"/>
    <property type="project" value="InterPro"/>
</dbReference>
<dbReference type="Pfam" id="PF00072">
    <property type="entry name" value="Response_reg"/>
    <property type="match status" value="1"/>
</dbReference>
<evidence type="ECO:0000313" key="3">
    <source>
        <dbReference type="EMBL" id="REA63833.1"/>
    </source>
</evidence>
<dbReference type="AlphaFoldDB" id="A0A3D8YGR5"/>
<dbReference type="SUPFAM" id="SSF52172">
    <property type="entry name" value="CheY-like"/>
    <property type="match status" value="1"/>
</dbReference>
<dbReference type="Proteomes" id="UP000256373">
    <property type="component" value="Unassembled WGS sequence"/>
</dbReference>
<reference evidence="3 4" key="1">
    <citation type="submission" date="2018-07" db="EMBL/GenBank/DDBJ databases">
        <title>Dyadobacter roseus sp. nov., isolated from rose rhizosphere soil.</title>
        <authorList>
            <person name="Chen L."/>
        </authorList>
    </citation>
    <scope>NUCLEOTIDE SEQUENCE [LARGE SCALE GENOMIC DNA]</scope>
    <source>
        <strain evidence="3 4">RS19</strain>
    </source>
</reference>
<dbReference type="PANTHER" id="PTHR44520">
    <property type="entry name" value="RESPONSE REGULATOR RCP1-RELATED"/>
    <property type="match status" value="1"/>
</dbReference>
<dbReference type="Gene3D" id="3.40.50.2300">
    <property type="match status" value="1"/>
</dbReference>
<organism evidence="3 4">
    <name type="scientific">Dyadobacter luteus</name>
    <dbReference type="NCBI Taxonomy" id="2259619"/>
    <lineage>
        <taxon>Bacteria</taxon>
        <taxon>Pseudomonadati</taxon>
        <taxon>Bacteroidota</taxon>
        <taxon>Cytophagia</taxon>
        <taxon>Cytophagales</taxon>
        <taxon>Spirosomataceae</taxon>
        <taxon>Dyadobacter</taxon>
    </lineage>
</organism>
<dbReference type="OrthoDB" id="958614at2"/>
<dbReference type="EMBL" id="QNUL01000002">
    <property type="protein sequence ID" value="REA63833.1"/>
    <property type="molecule type" value="Genomic_DNA"/>
</dbReference>
<keyword evidence="4" id="KW-1185">Reference proteome</keyword>
<sequence length="142" mass="16303">MSHSGPIVVVEDDEDDQFLIKYSLGNLKVENTIVFCNNGLQAYQYLKTTTEQPFLILCDINMPIMNGIELREKIEAEEYLKQKAIPFVFLSTSDNASLIKKAYQGTIQGFYKKAGELDRFEANLKLIIDYWRMCLHPNNVSV</sequence>
<feature type="domain" description="Response regulatory" evidence="2">
    <location>
        <begin position="6"/>
        <end position="128"/>
    </location>
</feature>
<evidence type="ECO:0000259" key="2">
    <source>
        <dbReference type="PROSITE" id="PS50110"/>
    </source>
</evidence>
<dbReference type="InterPro" id="IPR001789">
    <property type="entry name" value="Sig_transdc_resp-reg_receiver"/>
</dbReference>
<name>A0A3D8YGR5_9BACT</name>
<dbReference type="InterPro" id="IPR052893">
    <property type="entry name" value="TCS_response_regulator"/>
</dbReference>
<keyword evidence="1" id="KW-0597">Phosphoprotein</keyword>
<proteinExistence type="predicted"/>
<accession>A0A3D8YGR5</accession>
<protein>
    <submittedName>
        <fullName evidence="3">Response regulator</fullName>
    </submittedName>
</protein>
<comment type="caution">
    <text evidence="3">The sequence shown here is derived from an EMBL/GenBank/DDBJ whole genome shotgun (WGS) entry which is preliminary data.</text>
</comment>
<dbReference type="InterPro" id="IPR011006">
    <property type="entry name" value="CheY-like_superfamily"/>
</dbReference>
<dbReference type="PROSITE" id="PS50110">
    <property type="entry name" value="RESPONSE_REGULATORY"/>
    <property type="match status" value="1"/>
</dbReference>
<dbReference type="SMART" id="SM00448">
    <property type="entry name" value="REC"/>
    <property type="match status" value="1"/>
</dbReference>
<evidence type="ECO:0000256" key="1">
    <source>
        <dbReference type="PROSITE-ProRule" id="PRU00169"/>
    </source>
</evidence>
<evidence type="ECO:0000313" key="4">
    <source>
        <dbReference type="Proteomes" id="UP000256373"/>
    </source>
</evidence>
<gene>
    <name evidence="3" type="ORF">DSL64_04265</name>
</gene>